<evidence type="ECO:0000313" key="3">
    <source>
        <dbReference type="Proteomes" id="UP000054928"/>
    </source>
</evidence>
<dbReference type="GeneID" id="36399913"/>
<accession>A0A0P1AZ41</accession>
<dbReference type="Proteomes" id="UP000054928">
    <property type="component" value="Unassembled WGS sequence"/>
</dbReference>
<dbReference type="EMBL" id="CCYD01002679">
    <property type="protein sequence ID" value="CEG47714.1"/>
    <property type="molecule type" value="Genomic_DNA"/>
</dbReference>
<feature type="region of interest" description="Disordered" evidence="1">
    <location>
        <begin position="1"/>
        <end position="22"/>
    </location>
</feature>
<feature type="compositionally biased region" description="Low complexity" evidence="1">
    <location>
        <begin position="1"/>
        <end position="14"/>
    </location>
</feature>
<keyword evidence="3" id="KW-1185">Reference proteome</keyword>
<reference evidence="3" key="1">
    <citation type="submission" date="2014-09" db="EMBL/GenBank/DDBJ databases">
        <authorList>
            <person name="Sharma Rahul"/>
            <person name="Thines Marco"/>
        </authorList>
    </citation>
    <scope>NUCLEOTIDE SEQUENCE [LARGE SCALE GENOMIC DNA]</scope>
</reference>
<evidence type="ECO:0000256" key="1">
    <source>
        <dbReference type="SAM" id="MobiDB-lite"/>
    </source>
</evidence>
<name>A0A0P1AZ41_PLAHL</name>
<dbReference type="AlphaFoldDB" id="A0A0P1AZ41"/>
<sequence length="55" mass="6205">MSLTPSSTTSKQTTQMARDEADQKARSVLFNKMTYHAFIEMQLMGKKAQLFSTST</sequence>
<organism evidence="2 3">
    <name type="scientific">Plasmopara halstedii</name>
    <name type="common">Downy mildew of sunflower</name>
    <dbReference type="NCBI Taxonomy" id="4781"/>
    <lineage>
        <taxon>Eukaryota</taxon>
        <taxon>Sar</taxon>
        <taxon>Stramenopiles</taxon>
        <taxon>Oomycota</taxon>
        <taxon>Peronosporomycetes</taxon>
        <taxon>Peronosporales</taxon>
        <taxon>Peronosporaceae</taxon>
        <taxon>Plasmopara</taxon>
    </lineage>
</organism>
<proteinExistence type="predicted"/>
<evidence type="ECO:0000313" key="2">
    <source>
        <dbReference type="EMBL" id="CEG47714.1"/>
    </source>
</evidence>
<protein>
    <submittedName>
        <fullName evidence="2">Uncharacterized protein</fullName>
    </submittedName>
</protein>
<dbReference type="RefSeq" id="XP_024584083.1">
    <property type="nucleotide sequence ID" value="XM_024718711.1"/>
</dbReference>